<dbReference type="Pfam" id="PF13489">
    <property type="entry name" value="Methyltransf_23"/>
    <property type="match status" value="1"/>
</dbReference>
<dbReference type="OMA" id="LTAGWYK"/>
<evidence type="ECO:0000313" key="2">
    <source>
        <dbReference type="Proteomes" id="UP000019132"/>
    </source>
</evidence>
<reference evidence="2" key="2">
    <citation type="submission" date="2010-04" db="EMBL/GenBank/DDBJ databases">
        <authorList>
            <person name="Buell R."/>
            <person name="Hamilton J."/>
            <person name="Hostetler J."/>
        </authorList>
    </citation>
    <scope>NUCLEOTIDE SEQUENCE [LARGE SCALE GENOMIC DNA]</scope>
    <source>
        <strain evidence="2">DAOM:BR144</strain>
    </source>
</reference>
<name>K3X164_GLOUD</name>
<evidence type="ECO:0000313" key="1">
    <source>
        <dbReference type="EnsemblProtists" id="PYU1_T010963"/>
    </source>
</evidence>
<keyword evidence="2" id="KW-1185">Reference proteome</keyword>
<proteinExistence type="predicted"/>
<dbReference type="EMBL" id="GL376590">
    <property type="status" value="NOT_ANNOTATED_CDS"/>
    <property type="molecule type" value="Genomic_DNA"/>
</dbReference>
<dbReference type="CDD" id="cd02440">
    <property type="entry name" value="AdoMet_MTases"/>
    <property type="match status" value="1"/>
</dbReference>
<reference evidence="1" key="3">
    <citation type="submission" date="2015-02" db="UniProtKB">
        <authorList>
            <consortium name="EnsemblProtists"/>
        </authorList>
    </citation>
    <scope>IDENTIFICATION</scope>
    <source>
        <strain evidence="1">DAOM BR144</strain>
    </source>
</reference>
<protein>
    <recommendedName>
        <fullName evidence="3">Methyltransferase domain-containing protein</fullName>
    </recommendedName>
</protein>
<dbReference type="eggNOG" id="ENOG502RYDU">
    <property type="taxonomic scope" value="Eukaryota"/>
</dbReference>
<dbReference type="Proteomes" id="UP000019132">
    <property type="component" value="Unassembled WGS sequence"/>
</dbReference>
<dbReference type="HOGENOM" id="CLU_094035_0_0_1"/>
<dbReference type="InParanoid" id="K3X164"/>
<accession>K3X164</accession>
<reference evidence="2" key="1">
    <citation type="journal article" date="2010" name="Genome Biol.">
        <title>Genome sequence of the necrotrophic plant pathogen Pythium ultimum reveals original pathogenicity mechanisms and effector repertoire.</title>
        <authorList>
            <person name="Levesque C.A."/>
            <person name="Brouwer H."/>
            <person name="Cano L."/>
            <person name="Hamilton J.P."/>
            <person name="Holt C."/>
            <person name="Huitema E."/>
            <person name="Raffaele S."/>
            <person name="Robideau G.P."/>
            <person name="Thines M."/>
            <person name="Win J."/>
            <person name="Zerillo M.M."/>
            <person name="Beakes G.W."/>
            <person name="Boore J.L."/>
            <person name="Busam D."/>
            <person name="Dumas B."/>
            <person name="Ferriera S."/>
            <person name="Fuerstenberg S.I."/>
            <person name="Gachon C.M."/>
            <person name="Gaulin E."/>
            <person name="Govers F."/>
            <person name="Grenville-Briggs L."/>
            <person name="Horner N."/>
            <person name="Hostetler J."/>
            <person name="Jiang R.H."/>
            <person name="Johnson J."/>
            <person name="Krajaejun T."/>
            <person name="Lin H."/>
            <person name="Meijer H.J."/>
            <person name="Moore B."/>
            <person name="Morris P."/>
            <person name="Phuntmart V."/>
            <person name="Puiu D."/>
            <person name="Shetty J."/>
            <person name="Stajich J.E."/>
            <person name="Tripathy S."/>
            <person name="Wawra S."/>
            <person name="van West P."/>
            <person name="Whitty B.R."/>
            <person name="Coutinho P.M."/>
            <person name="Henrissat B."/>
            <person name="Martin F."/>
            <person name="Thomas P.D."/>
            <person name="Tyler B.M."/>
            <person name="De Vries R.P."/>
            <person name="Kamoun S."/>
            <person name="Yandell M."/>
            <person name="Tisserat N."/>
            <person name="Buell C.R."/>
        </authorList>
    </citation>
    <scope>NUCLEOTIDE SEQUENCE</scope>
    <source>
        <strain evidence="2">DAOM:BR144</strain>
    </source>
</reference>
<dbReference type="SUPFAM" id="SSF53335">
    <property type="entry name" value="S-adenosyl-L-methionine-dependent methyltransferases"/>
    <property type="match status" value="1"/>
</dbReference>
<dbReference type="Gene3D" id="3.40.50.150">
    <property type="entry name" value="Vaccinia Virus protein VP39"/>
    <property type="match status" value="1"/>
</dbReference>
<dbReference type="EnsemblProtists" id="PYU1_T010963">
    <property type="protein sequence ID" value="PYU1_T010963"/>
    <property type="gene ID" value="PYU1_G010940"/>
</dbReference>
<dbReference type="InterPro" id="IPR029063">
    <property type="entry name" value="SAM-dependent_MTases_sf"/>
</dbReference>
<evidence type="ECO:0008006" key="3">
    <source>
        <dbReference type="Google" id="ProtNLM"/>
    </source>
</evidence>
<organism evidence="1 2">
    <name type="scientific">Globisporangium ultimum (strain ATCC 200006 / CBS 805.95 / DAOM BR144)</name>
    <name type="common">Pythium ultimum</name>
    <dbReference type="NCBI Taxonomy" id="431595"/>
    <lineage>
        <taxon>Eukaryota</taxon>
        <taxon>Sar</taxon>
        <taxon>Stramenopiles</taxon>
        <taxon>Oomycota</taxon>
        <taxon>Peronosporomycetes</taxon>
        <taxon>Pythiales</taxon>
        <taxon>Pythiaceae</taxon>
        <taxon>Globisporangium</taxon>
    </lineage>
</organism>
<dbReference type="VEuPathDB" id="FungiDB:PYU1_G010940"/>
<sequence>MSSNQMLAKQGAIVTAGALVLYGALRLMRARVYDALIVNLTTGWYEHVLKRMPAHSKLLDVGIGTGLALANNEALLRAKDIAVDGVDYDLDYVKRCKVLMKNHRLDAVVTAHHASIYDYTGGPYDAVYFSSSLMIMPDPVAALKHTAAMLKPKGRVYVTQTIQTKRSKIVELGKPLLKFLTTIDFGNVTYEEDLLANFKKAQLTLIENVAISDSTMTSTRSFRIFVLEA</sequence>
<dbReference type="AlphaFoldDB" id="K3X164"/>